<accession>A0A7M4E5S4</accession>
<dbReference type="AlphaFoldDB" id="A0A7M4E5S4"/>
<dbReference type="Ensembl" id="ENSCPRT00005005308.1">
    <property type="protein sequence ID" value="ENSCPRP00005004525.1"/>
    <property type="gene ID" value="ENSCPRG00005003294.1"/>
</dbReference>
<feature type="region of interest" description="Disordered" evidence="1">
    <location>
        <begin position="63"/>
        <end position="92"/>
    </location>
</feature>
<dbReference type="Proteomes" id="UP000594220">
    <property type="component" value="Unplaced"/>
</dbReference>
<proteinExistence type="predicted"/>
<evidence type="ECO:0000313" key="3">
    <source>
        <dbReference type="Proteomes" id="UP000594220"/>
    </source>
</evidence>
<reference evidence="2" key="2">
    <citation type="submission" date="2025-09" db="UniProtKB">
        <authorList>
            <consortium name="Ensembl"/>
        </authorList>
    </citation>
    <scope>IDENTIFICATION</scope>
</reference>
<reference evidence="2" key="1">
    <citation type="submission" date="2025-08" db="UniProtKB">
        <authorList>
            <consortium name="Ensembl"/>
        </authorList>
    </citation>
    <scope>IDENTIFICATION</scope>
</reference>
<protein>
    <submittedName>
        <fullName evidence="2">Uncharacterized protein</fullName>
    </submittedName>
</protein>
<keyword evidence="3" id="KW-1185">Reference proteome</keyword>
<name>A0A7M4E5S4_CROPO</name>
<evidence type="ECO:0000256" key="1">
    <source>
        <dbReference type="SAM" id="MobiDB-lite"/>
    </source>
</evidence>
<feature type="compositionally biased region" description="Pro residues" evidence="1">
    <location>
        <begin position="64"/>
        <end position="79"/>
    </location>
</feature>
<organism evidence="2 3">
    <name type="scientific">Crocodylus porosus</name>
    <name type="common">Saltwater crocodile</name>
    <name type="synonym">Estuarine crocodile</name>
    <dbReference type="NCBI Taxonomy" id="8502"/>
    <lineage>
        <taxon>Eukaryota</taxon>
        <taxon>Metazoa</taxon>
        <taxon>Chordata</taxon>
        <taxon>Craniata</taxon>
        <taxon>Vertebrata</taxon>
        <taxon>Euteleostomi</taxon>
        <taxon>Archelosauria</taxon>
        <taxon>Archosauria</taxon>
        <taxon>Crocodylia</taxon>
        <taxon>Longirostres</taxon>
        <taxon>Crocodylidae</taxon>
        <taxon>Crocodylus</taxon>
    </lineage>
</organism>
<evidence type="ECO:0000313" key="2">
    <source>
        <dbReference type="Ensembl" id="ENSCPRP00005004525.1"/>
    </source>
</evidence>
<sequence>DKVTWWAACGPKSCSQCLPVTLPLVLGRAWGFSNKKERCYNMSNLVGHQLQADIKLQFTIFKPLTPPSDPAPHPSPLPTPDMGWSLPMPEQS</sequence>